<protein>
    <recommendedName>
        <fullName evidence="1">ABM domain-containing protein</fullName>
    </recommendedName>
</protein>
<accession>A0A8J2XTI6</accession>
<proteinExistence type="predicted"/>
<keyword evidence="3" id="KW-1185">Reference proteome</keyword>
<reference evidence="2" key="1">
    <citation type="journal article" date="2014" name="Int. J. Syst. Evol. Microbiol.">
        <title>Complete genome sequence of Corynebacterium casei LMG S-19264T (=DSM 44701T), isolated from a smear-ripened cheese.</title>
        <authorList>
            <consortium name="US DOE Joint Genome Institute (JGI-PGF)"/>
            <person name="Walter F."/>
            <person name="Albersmeier A."/>
            <person name="Kalinowski J."/>
            <person name="Ruckert C."/>
        </authorList>
    </citation>
    <scope>NUCLEOTIDE SEQUENCE</scope>
    <source>
        <strain evidence="2">CGMCC 1.15448</strain>
    </source>
</reference>
<reference evidence="2" key="2">
    <citation type="submission" date="2020-09" db="EMBL/GenBank/DDBJ databases">
        <authorList>
            <person name="Sun Q."/>
            <person name="Zhou Y."/>
        </authorList>
    </citation>
    <scope>NUCLEOTIDE SEQUENCE</scope>
    <source>
        <strain evidence="2">CGMCC 1.15448</strain>
    </source>
</reference>
<dbReference type="RefSeq" id="WP_188936392.1">
    <property type="nucleotide sequence ID" value="NZ_BMJC01000005.1"/>
</dbReference>
<dbReference type="AlphaFoldDB" id="A0A8J2XTI6"/>
<evidence type="ECO:0000313" key="2">
    <source>
        <dbReference type="EMBL" id="GGB17610.1"/>
    </source>
</evidence>
<dbReference type="Gene3D" id="3.30.70.100">
    <property type="match status" value="1"/>
</dbReference>
<dbReference type="SUPFAM" id="SSF54909">
    <property type="entry name" value="Dimeric alpha+beta barrel"/>
    <property type="match status" value="1"/>
</dbReference>
<feature type="domain" description="ABM" evidence="1">
    <location>
        <begin position="1"/>
        <end position="76"/>
    </location>
</feature>
<organism evidence="2 3">
    <name type="scientific">Puia dinghuensis</name>
    <dbReference type="NCBI Taxonomy" id="1792502"/>
    <lineage>
        <taxon>Bacteria</taxon>
        <taxon>Pseudomonadati</taxon>
        <taxon>Bacteroidota</taxon>
        <taxon>Chitinophagia</taxon>
        <taxon>Chitinophagales</taxon>
        <taxon>Chitinophagaceae</taxon>
        <taxon>Puia</taxon>
    </lineage>
</organism>
<evidence type="ECO:0000313" key="3">
    <source>
        <dbReference type="Proteomes" id="UP000607559"/>
    </source>
</evidence>
<sequence length="103" mass="11684">MICRLTYFGVHPKDAEELKKTYNEEVVPIIRSQKGNMGAWLLEPTNAQDDYISLTEWITQEDADAYESSGTYHELVNRVRGRFISGPLLKTYTAVDSKIIATA</sequence>
<gene>
    <name evidence="2" type="ORF">GCM10011511_46760</name>
</gene>
<name>A0A8J2XTI6_9BACT</name>
<comment type="caution">
    <text evidence="2">The sequence shown here is derived from an EMBL/GenBank/DDBJ whole genome shotgun (WGS) entry which is preliminary data.</text>
</comment>
<dbReference type="EMBL" id="BMJC01000005">
    <property type="protein sequence ID" value="GGB17610.1"/>
    <property type="molecule type" value="Genomic_DNA"/>
</dbReference>
<dbReference type="Pfam" id="PF03992">
    <property type="entry name" value="ABM"/>
    <property type="match status" value="1"/>
</dbReference>
<dbReference type="InterPro" id="IPR007138">
    <property type="entry name" value="ABM_dom"/>
</dbReference>
<evidence type="ECO:0000259" key="1">
    <source>
        <dbReference type="Pfam" id="PF03992"/>
    </source>
</evidence>
<dbReference type="Proteomes" id="UP000607559">
    <property type="component" value="Unassembled WGS sequence"/>
</dbReference>
<dbReference type="InterPro" id="IPR011008">
    <property type="entry name" value="Dimeric_a/b-barrel"/>
</dbReference>